<gene>
    <name evidence="2" type="ORF">GcLGCM259_1419</name>
</gene>
<dbReference type="InterPro" id="IPR011059">
    <property type="entry name" value="Metal-dep_hydrolase_composite"/>
</dbReference>
<protein>
    <submittedName>
        <fullName evidence="2">Amidohydrolase</fullName>
    </submittedName>
</protein>
<dbReference type="InterPro" id="IPR032466">
    <property type="entry name" value="Metal_Hydrolase"/>
</dbReference>
<evidence type="ECO:0000259" key="1">
    <source>
        <dbReference type="Pfam" id="PF07969"/>
    </source>
</evidence>
<dbReference type="Pfam" id="PF07969">
    <property type="entry name" value="Amidohydro_3"/>
    <property type="match status" value="1"/>
</dbReference>
<dbReference type="SUPFAM" id="SSF51338">
    <property type="entry name" value="Composite domain of metallo-dependent hydrolases"/>
    <property type="match status" value="1"/>
</dbReference>
<sequence length="533" mass="56915">MALTLYRNGSIYSSADPFATAMMIDGNTVAWIGGEEAADRQAERADEVIDLEGGLVTPAFVDSHTHLADLGAVLAGEDLSAGRSPEDLVARLRELAGAAEGQIISAHGWDETRWATGQLPATEQLEAAAGGKGYYLTRIDKHSALVNQRLLELLQLKDITPGLVHGAERDKIAAALDADPARVSAHQRRALEHYASRGFAVVVEMAAEHLGGKPALKALLAEDDPQLPEVYAYWGQAVSGADEARALADEFDSPRLLGLGGDLKVDGSLGSRSAALREDYADAPGERGTLFLEPEQIAAHLVACSETNTQAGFHVIGDAALDTVLDGFDLAAERIGVARLQAGRHRLEHAEMVDEASRQRLLAYSITVSMQPRFDEYWGAEHGMYRQRLGERAGQMNNLAAMLSAGIPVVLGSDAPVTEVDGWATVRAAMRLNQPAGRISARAAFLAQTRSAYRAMGQASPYTGQLVIGAPATFAVWSASELAVQTPDERISSWSTDARAGTPLLPVIDEQIPECLRSVRAGITLFDALPVRS</sequence>
<dbReference type="PANTHER" id="PTHR22642:SF2">
    <property type="entry name" value="PROTEIN LONG AFTER FAR-RED 3"/>
    <property type="match status" value="1"/>
</dbReference>
<dbReference type="InterPro" id="IPR013108">
    <property type="entry name" value="Amidohydro_3"/>
</dbReference>
<keyword evidence="2" id="KW-0378">Hydrolase</keyword>
<dbReference type="Proteomes" id="UP000307000">
    <property type="component" value="Chromosome"/>
</dbReference>
<dbReference type="KEGG" id="gcr:GcLGCM259_1419"/>
<reference evidence="2 3" key="1">
    <citation type="submission" date="2018-12" db="EMBL/GenBank/DDBJ databases">
        <title>Complete Genome Sequence of Glutamicibacter creatinolyticus strain LGCM259,isolated from an abscess of a 12-year-old mare in Italy.</title>
        <authorList>
            <person name="Santos R.G."/>
            <person name="Silva A.L."/>
            <person name="Seyffert N."/>
            <person name="Castro T.L.P."/>
            <person name="Attili A.R."/>
            <person name="Rifici C."/>
            <person name="Mazzullo G."/>
            <person name="Brenig B."/>
            <person name="Venanzi F."/>
            <person name="Azevedo V."/>
        </authorList>
    </citation>
    <scope>NUCLEOTIDE SEQUENCE [LARGE SCALE GENOMIC DNA]</scope>
    <source>
        <strain evidence="2 3">LGCM 259</strain>
    </source>
</reference>
<dbReference type="Gene3D" id="3.10.310.70">
    <property type="match status" value="1"/>
</dbReference>
<dbReference type="SUPFAM" id="SSF51556">
    <property type="entry name" value="Metallo-dependent hydrolases"/>
    <property type="match status" value="1"/>
</dbReference>
<accession>A0A5B7WV79</accession>
<dbReference type="Gene3D" id="3.20.20.140">
    <property type="entry name" value="Metal-dependent hydrolases"/>
    <property type="match status" value="1"/>
</dbReference>
<feature type="domain" description="Amidohydrolase 3" evidence="1">
    <location>
        <begin position="47"/>
        <end position="488"/>
    </location>
</feature>
<organism evidence="2 3">
    <name type="scientific">Glutamicibacter creatinolyticus</name>
    <dbReference type="NCBI Taxonomy" id="162496"/>
    <lineage>
        <taxon>Bacteria</taxon>
        <taxon>Bacillati</taxon>
        <taxon>Actinomycetota</taxon>
        <taxon>Actinomycetes</taxon>
        <taxon>Micrococcales</taxon>
        <taxon>Micrococcaceae</taxon>
        <taxon>Glutamicibacter</taxon>
    </lineage>
</organism>
<proteinExistence type="predicted"/>
<dbReference type="EMBL" id="CP034412">
    <property type="protein sequence ID" value="QCY47150.1"/>
    <property type="molecule type" value="Genomic_DNA"/>
</dbReference>
<dbReference type="GO" id="GO:0016810">
    <property type="term" value="F:hydrolase activity, acting on carbon-nitrogen (but not peptide) bonds"/>
    <property type="evidence" value="ECO:0007669"/>
    <property type="project" value="InterPro"/>
</dbReference>
<dbReference type="PANTHER" id="PTHR22642">
    <property type="entry name" value="IMIDAZOLONEPROPIONASE"/>
    <property type="match status" value="1"/>
</dbReference>
<evidence type="ECO:0000313" key="2">
    <source>
        <dbReference type="EMBL" id="QCY47150.1"/>
    </source>
</evidence>
<name>A0A5B7WV79_9MICC</name>
<evidence type="ECO:0000313" key="3">
    <source>
        <dbReference type="Proteomes" id="UP000307000"/>
    </source>
</evidence>
<dbReference type="Gene3D" id="2.30.40.10">
    <property type="entry name" value="Urease, subunit C, domain 1"/>
    <property type="match status" value="1"/>
</dbReference>
<keyword evidence="3" id="KW-1185">Reference proteome</keyword>
<dbReference type="AlphaFoldDB" id="A0A5B7WV79"/>
<dbReference type="RefSeq" id="WP_138926209.1">
    <property type="nucleotide sequence ID" value="NZ_CP034412.1"/>
</dbReference>